<comment type="caution">
    <text evidence="2">The sequence shown here is derived from an EMBL/GenBank/DDBJ whole genome shotgun (WGS) entry which is preliminary data.</text>
</comment>
<dbReference type="Proteomes" id="UP001165383">
    <property type="component" value="Unassembled WGS sequence"/>
</dbReference>
<dbReference type="EMBL" id="JAMGBB010000001">
    <property type="protein sequence ID" value="MCL6741802.1"/>
    <property type="molecule type" value="Genomic_DNA"/>
</dbReference>
<evidence type="ECO:0000259" key="1">
    <source>
        <dbReference type="Pfam" id="PF18480"/>
    </source>
</evidence>
<dbReference type="InterPro" id="IPR041049">
    <property type="entry name" value="DUF5615"/>
</dbReference>
<feature type="domain" description="DUF5615" evidence="1">
    <location>
        <begin position="10"/>
        <end position="74"/>
    </location>
</feature>
<dbReference type="RefSeq" id="WP_249916168.1">
    <property type="nucleotide sequence ID" value="NZ_JAMGBB010000001.1"/>
</dbReference>
<proteinExistence type="predicted"/>
<reference evidence="2" key="1">
    <citation type="submission" date="2022-05" db="EMBL/GenBank/DDBJ databases">
        <authorList>
            <person name="Jo J.-H."/>
            <person name="Im W.-T."/>
        </authorList>
    </citation>
    <scope>NUCLEOTIDE SEQUENCE</scope>
    <source>
        <strain evidence="2">RB56-2</strain>
    </source>
</reference>
<evidence type="ECO:0000313" key="3">
    <source>
        <dbReference type="Proteomes" id="UP001165383"/>
    </source>
</evidence>
<protein>
    <submittedName>
        <fullName evidence="2">DUF5615 family PIN-like protein</fullName>
    </submittedName>
</protein>
<gene>
    <name evidence="2" type="ORF">LZ518_11755</name>
</gene>
<dbReference type="Pfam" id="PF18480">
    <property type="entry name" value="DUF5615"/>
    <property type="match status" value="1"/>
</dbReference>
<name>A0ABT0SCD2_9SPHN</name>
<accession>A0ABT0SCD2</accession>
<organism evidence="2 3">
    <name type="scientific">Sphingomonas brevis</name>
    <dbReference type="NCBI Taxonomy" id="2908206"/>
    <lineage>
        <taxon>Bacteria</taxon>
        <taxon>Pseudomonadati</taxon>
        <taxon>Pseudomonadota</taxon>
        <taxon>Alphaproteobacteria</taxon>
        <taxon>Sphingomonadales</taxon>
        <taxon>Sphingomonadaceae</taxon>
        <taxon>Sphingomonas</taxon>
    </lineage>
</organism>
<sequence length="129" mass="14414">MATAAIKLLLFLDNNVPDSIGRYLQGRGHSVLRQRFHIPADSPDHLVAMTAMKAGRILVTIDKDFNAQRFQQGKFATLSRIALSGPSHTLLDAVKEHAHLIEYQWSHIQKTGGVRMVAHVKAGDFRFRA</sequence>
<keyword evidence="3" id="KW-1185">Reference proteome</keyword>
<evidence type="ECO:0000313" key="2">
    <source>
        <dbReference type="EMBL" id="MCL6741802.1"/>
    </source>
</evidence>